<evidence type="ECO:0000313" key="2">
    <source>
        <dbReference type="EMBL" id="XBV90737.1"/>
    </source>
</evidence>
<protein>
    <submittedName>
        <fullName evidence="2">Amidohydrolase family protein</fullName>
    </submittedName>
</protein>
<dbReference type="GO" id="GO:0016787">
    <property type="term" value="F:hydrolase activity"/>
    <property type="evidence" value="ECO:0007669"/>
    <property type="project" value="InterPro"/>
</dbReference>
<evidence type="ECO:0000259" key="1">
    <source>
        <dbReference type="Pfam" id="PF01979"/>
    </source>
</evidence>
<dbReference type="InterPro" id="IPR006680">
    <property type="entry name" value="Amidohydro-rel"/>
</dbReference>
<sequence>MAPGLIDTHVHLGARERLIGAVHAGLTTLVDLGTHPDSLVDGLRSDAELPAILSAGSAASAPGSTQIEMMGFPAESAVTGPADADRFLDWRVDNEADLIKIIIEDPAATEVPALSIETLTALVEGAHARGLLSVAHVVTAAAFDRGLDAGVDVLTHAPLDRELEPGTLERMRDQGTAVSPTLVMMRAMADARLGDHADAAFAVALDNVRAMLDAGITIIAGTDANETPFAPVHHGPSLHDELDYLITAGMTSTEAIRSATSSPAEVWVAGVSLHRS</sequence>
<gene>
    <name evidence="2" type="ORF">AAFP32_02800</name>
</gene>
<dbReference type="RefSeq" id="WP_350271443.1">
    <property type="nucleotide sequence ID" value="NZ_CP158281.1"/>
</dbReference>
<dbReference type="Pfam" id="PF01979">
    <property type="entry name" value="Amidohydro_1"/>
    <property type="match status" value="1"/>
</dbReference>
<accession>A0AAU7UPX7</accession>
<proteinExistence type="predicted"/>
<organism evidence="2">
    <name type="scientific">Brevibacterium koreense</name>
    <dbReference type="NCBI Taxonomy" id="3140787"/>
    <lineage>
        <taxon>Bacteria</taxon>
        <taxon>Bacillati</taxon>
        <taxon>Actinomycetota</taxon>
        <taxon>Actinomycetes</taxon>
        <taxon>Micrococcales</taxon>
        <taxon>Brevibacteriaceae</taxon>
        <taxon>Brevibacterium</taxon>
    </lineage>
</organism>
<dbReference type="PANTHER" id="PTHR43135:SF3">
    <property type="entry name" value="ALPHA-D-RIBOSE 1-METHYLPHOSPHONATE 5-TRIPHOSPHATE DIPHOSPHATASE"/>
    <property type="match status" value="1"/>
</dbReference>
<dbReference type="SUPFAM" id="SSF51556">
    <property type="entry name" value="Metallo-dependent hydrolases"/>
    <property type="match status" value="1"/>
</dbReference>
<name>A0AAU7UPX7_9MICO</name>
<dbReference type="EMBL" id="CP158281">
    <property type="protein sequence ID" value="XBV90737.1"/>
    <property type="molecule type" value="Genomic_DNA"/>
</dbReference>
<dbReference type="PANTHER" id="PTHR43135">
    <property type="entry name" value="ALPHA-D-RIBOSE 1-METHYLPHOSPHONATE 5-TRIPHOSPHATE DIPHOSPHATASE"/>
    <property type="match status" value="1"/>
</dbReference>
<dbReference type="Gene3D" id="3.20.20.140">
    <property type="entry name" value="Metal-dependent hydrolases"/>
    <property type="match status" value="1"/>
</dbReference>
<feature type="domain" description="Amidohydrolase-related" evidence="1">
    <location>
        <begin position="2"/>
        <end position="266"/>
    </location>
</feature>
<dbReference type="AlphaFoldDB" id="A0AAU7UPX7"/>
<dbReference type="InterPro" id="IPR051781">
    <property type="entry name" value="Metallo-dep_Hydrolase"/>
</dbReference>
<reference evidence="2" key="1">
    <citation type="submission" date="2024-06" db="EMBL/GenBank/DDBJ databases">
        <title>Brevibacterium koreense sp. nov., isolated from jogae-jeotgal, a Korean fermented seafood.</title>
        <authorList>
            <person name="Whon T.W."/>
            <person name="Nam S."/>
            <person name="Kim Y."/>
        </authorList>
    </citation>
    <scope>NUCLEOTIDE SEQUENCE</scope>
    <source>
        <strain evidence="2">CBA3109</strain>
    </source>
</reference>
<dbReference type="KEGG" id="bkr:AAFP32_02800"/>
<dbReference type="InterPro" id="IPR032466">
    <property type="entry name" value="Metal_Hydrolase"/>
</dbReference>